<feature type="region of interest" description="Disordered" evidence="1">
    <location>
        <begin position="234"/>
        <end position="298"/>
    </location>
</feature>
<feature type="compositionally biased region" description="Basic and acidic residues" evidence="1">
    <location>
        <begin position="248"/>
        <end position="262"/>
    </location>
</feature>
<sequence length="394" mass="44277">MDVPLPTLFRRALEAAGKAANLPTIQDETQELIQSALSDLRTLSSRVNALSLFSPNESLEDIATKDLVYLFVPFAWAEVQNRVRTTDRDDRMEFIQRIGLLYRTFLSRLENYHIVPETEKTLYEQHASPISDPAKRRELKIKQYKQEKELKTRIEAVRKRRNGPASSAPEPTSDFDHIASLLPPASSEKQQDDDEEEDSDTDDLLREATLLLLRLVYAQSQAQADSLVQELQLLRSAPPPPPPAQSADDPRQAKAKEEESMWKLDAPIQRGGPDGKGPLLDPSGKPLRPFTILPAGATDRQRLQAQVFQPDHRLPTMSIDEYLEIEQQRGNVITGGGPQSESQPTTSEQLALDSEMDGTAFGEEKTEQKRQKDENWARYTDSHVKGAGNTMNRG</sequence>
<organism evidence="2 3">
    <name type="scientific">Steccherinum ochraceum</name>
    <dbReference type="NCBI Taxonomy" id="92696"/>
    <lineage>
        <taxon>Eukaryota</taxon>
        <taxon>Fungi</taxon>
        <taxon>Dikarya</taxon>
        <taxon>Basidiomycota</taxon>
        <taxon>Agaricomycotina</taxon>
        <taxon>Agaricomycetes</taxon>
        <taxon>Polyporales</taxon>
        <taxon>Steccherinaceae</taxon>
        <taxon>Steccherinum</taxon>
    </lineage>
</organism>
<comment type="caution">
    <text evidence="2">The sequence shown here is derived from an EMBL/GenBank/DDBJ whole genome shotgun (WGS) entry which is preliminary data.</text>
</comment>
<protein>
    <submittedName>
        <fullName evidence="2">Uncharacterized protein</fullName>
    </submittedName>
</protein>
<reference evidence="2 3" key="1">
    <citation type="submission" date="2018-11" db="EMBL/GenBank/DDBJ databases">
        <title>Genome assembly of Steccherinum ochraceum LE-BIN_3174, the white-rot fungus of the Steccherinaceae family (The Residual Polyporoid clade, Polyporales, Basidiomycota).</title>
        <authorList>
            <person name="Fedorova T.V."/>
            <person name="Glazunova O.A."/>
            <person name="Landesman E.O."/>
            <person name="Moiseenko K.V."/>
            <person name="Psurtseva N.V."/>
            <person name="Savinova O.S."/>
            <person name="Shakhova N.V."/>
            <person name="Tyazhelova T.V."/>
            <person name="Vasina D.V."/>
        </authorList>
    </citation>
    <scope>NUCLEOTIDE SEQUENCE [LARGE SCALE GENOMIC DNA]</scope>
    <source>
        <strain evidence="2 3">LE-BIN_3174</strain>
    </source>
</reference>
<gene>
    <name evidence="2" type="ORF">EIP91_000297</name>
</gene>
<evidence type="ECO:0000313" key="3">
    <source>
        <dbReference type="Proteomes" id="UP000292702"/>
    </source>
</evidence>
<proteinExistence type="predicted"/>
<dbReference type="GO" id="GO:0005829">
    <property type="term" value="C:cytosol"/>
    <property type="evidence" value="ECO:0007669"/>
    <property type="project" value="TreeGrafter"/>
</dbReference>
<feature type="compositionally biased region" description="Acidic residues" evidence="1">
    <location>
        <begin position="191"/>
        <end position="202"/>
    </location>
</feature>
<evidence type="ECO:0000313" key="2">
    <source>
        <dbReference type="EMBL" id="TCD67275.1"/>
    </source>
</evidence>
<dbReference type="STRING" id="92696.A0A4R0RMM6"/>
<evidence type="ECO:0000256" key="1">
    <source>
        <dbReference type="SAM" id="MobiDB-lite"/>
    </source>
</evidence>
<accession>A0A4R0RMM6</accession>
<keyword evidence="3" id="KW-1185">Reference proteome</keyword>
<dbReference type="Pfam" id="PF04177">
    <property type="entry name" value="TAP42"/>
    <property type="match status" value="1"/>
</dbReference>
<feature type="region of interest" description="Disordered" evidence="1">
    <location>
        <begin position="331"/>
        <end position="394"/>
    </location>
</feature>
<dbReference type="OrthoDB" id="10261753at2759"/>
<dbReference type="GO" id="GO:0035303">
    <property type="term" value="P:regulation of dephosphorylation"/>
    <property type="evidence" value="ECO:0007669"/>
    <property type="project" value="TreeGrafter"/>
</dbReference>
<dbReference type="InterPro" id="IPR007304">
    <property type="entry name" value="TAP46-like"/>
</dbReference>
<dbReference type="Gene3D" id="1.25.40.540">
    <property type="entry name" value="TAP42-like family"/>
    <property type="match status" value="1"/>
</dbReference>
<dbReference type="AlphaFoldDB" id="A0A4R0RMM6"/>
<dbReference type="GO" id="GO:0009966">
    <property type="term" value="P:regulation of signal transduction"/>
    <property type="evidence" value="ECO:0007669"/>
    <property type="project" value="InterPro"/>
</dbReference>
<dbReference type="EMBL" id="RWJN01000103">
    <property type="protein sequence ID" value="TCD67275.1"/>
    <property type="molecule type" value="Genomic_DNA"/>
</dbReference>
<dbReference type="InterPro" id="IPR038511">
    <property type="entry name" value="TAP42/TAP46-like_sf"/>
</dbReference>
<dbReference type="PANTHER" id="PTHR10933:SF9">
    <property type="entry name" value="IMMUNOGLOBULIN-BINDING PROTEIN 1"/>
    <property type="match status" value="1"/>
</dbReference>
<feature type="region of interest" description="Disordered" evidence="1">
    <location>
        <begin position="152"/>
        <end position="202"/>
    </location>
</feature>
<dbReference type="GO" id="GO:0051721">
    <property type="term" value="F:protein phosphatase 2A binding"/>
    <property type="evidence" value="ECO:0007669"/>
    <property type="project" value="TreeGrafter"/>
</dbReference>
<dbReference type="PANTHER" id="PTHR10933">
    <property type="entry name" value="IMMUNOGLOBULIN-BINDING PROTEIN 1"/>
    <property type="match status" value="1"/>
</dbReference>
<feature type="compositionally biased region" description="Basic and acidic residues" evidence="1">
    <location>
        <begin position="362"/>
        <end position="384"/>
    </location>
</feature>
<dbReference type="Proteomes" id="UP000292702">
    <property type="component" value="Unassembled WGS sequence"/>
</dbReference>
<feature type="compositionally biased region" description="Polar residues" evidence="1">
    <location>
        <begin position="339"/>
        <end position="349"/>
    </location>
</feature>
<name>A0A4R0RMM6_9APHY</name>